<name>A0A6S6YZC0_9BURK</name>
<keyword evidence="3" id="KW-1185">Reference proteome</keyword>
<evidence type="ECO:0008006" key="4">
    <source>
        <dbReference type="Google" id="ProtNLM"/>
    </source>
</evidence>
<organism evidence="2 3">
    <name type="scientific">Achromobacter pestifer</name>
    <dbReference type="NCBI Taxonomy" id="1353889"/>
    <lineage>
        <taxon>Bacteria</taxon>
        <taxon>Pseudomonadati</taxon>
        <taxon>Pseudomonadota</taxon>
        <taxon>Betaproteobacteria</taxon>
        <taxon>Burkholderiales</taxon>
        <taxon>Alcaligenaceae</taxon>
        <taxon>Achromobacter</taxon>
    </lineage>
</organism>
<protein>
    <recommendedName>
        <fullName evidence="4">WG repeat-containing protein</fullName>
    </recommendedName>
</protein>
<keyword evidence="1" id="KW-0732">Signal</keyword>
<dbReference type="RefSeq" id="WP_175175057.1">
    <property type="nucleotide sequence ID" value="NZ_CADIJX010000003.1"/>
</dbReference>
<evidence type="ECO:0000313" key="2">
    <source>
        <dbReference type="EMBL" id="CAB3649829.1"/>
    </source>
</evidence>
<dbReference type="AlphaFoldDB" id="A0A6S6YZC0"/>
<reference evidence="2 3" key="1">
    <citation type="submission" date="2020-04" db="EMBL/GenBank/DDBJ databases">
        <authorList>
            <person name="De Canck E."/>
        </authorList>
    </citation>
    <scope>NUCLEOTIDE SEQUENCE [LARGE SCALE GENOMIC DNA]</scope>
    <source>
        <strain evidence="2 3">LMG 3431</strain>
    </source>
</reference>
<dbReference type="EMBL" id="CADIJX010000003">
    <property type="protein sequence ID" value="CAB3649829.1"/>
    <property type="molecule type" value="Genomic_DNA"/>
</dbReference>
<gene>
    <name evidence="2" type="ORF">LMG3431_02775</name>
</gene>
<proteinExistence type="predicted"/>
<feature type="signal peptide" evidence="1">
    <location>
        <begin position="1"/>
        <end position="17"/>
    </location>
</feature>
<sequence>MLSTLLFSLLAAVPAGTAAFDLNCHYAQKDEGGMMEPAEHCARLAEDTLVFRPEVLRLMDYNADGLSPVFVNRSWHWVRPDGKSAAVLTYDNFADDFEAGLTRGPWSGGMAYYDTQLNRVLATPYEWVDRFSGGLAVVCEGCRKMLTPDGEHSFMSGGEWGAIDRQGTLVLPLRPDAASLLREVEAARAAAPSTAG</sequence>
<evidence type="ECO:0000256" key="1">
    <source>
        <dbReference type="SAM" id="SignalP"/>
    </source>
</evidence>
<dbReference type="Proteomes" id="UP000494108">
    <property type="component" value="Unassembled WGS sequence"/>
</dbReference>
<feature type="chain" id="PRO_5028907773" description="WG repeat-containing protein" evidence="1">
    <location>
        <begin position="18"/>
        <end position="196"/>
    </location>
</feature>
<accession>A0A6S6YZC0</accession>
<evidence type="ECO:0000313" key="3">
    <source>
        <dbReference type="Proteomes" id="UP000494108"/>
    </source>
</evidence>